<gene>
    <name evidence="1" type="ORF">PT85_11535</name>
</gene>
<accession>A0A0B3BKG3</accession>
<comment type="caution">
    <text evidence="1">The sequence shown here is derived from an EMBL/GenBank/DDBJ whole genome shotgun (WGS) entry which is preliminary data.</text>
</comment>
<sequence length="208" mass="24586">MGLIGWDYLLDLYLRVFKHDGSGFNRQTGMLTIGRRFQKPFTAPFYEFDATAQYRPGPHGSGGYAIWLHHRYTTMEVCLGAKLHSLDFSLNEAMAFWDTLQRYMDVTQPLPDLPILEQFRHLDPTTATHDREYRRNPRHWRDMNHADWESHGRGEMMQRTRDHKWQTRPCILQARIDPNLTIEAYYRCQEAKGIQATPQAEDFTFSRC</sequence>
<dbReference type="AlphaFoldDB" id="A0A0B3BKG3"/>
<dbReference type="Proteomes" id="UP000030980">
    <property type="component" value="Unassembled WGS sequence"/>
</dbReference>
<reference evidence="1 2" key="1">
    <citation type="submission" date="2014-11" db="EMBL/GenBank/DDBJ databases">
        <title>Genome sequence of Pseudomonas tuomuerensis JCM 14085.</title>
        <authorList>
            <person name="Shin S.-K."/>
            <person name="Yi H."/>
        </authorList>
    </citation>
    <scope>NUCLEOTIDE SEQUENCE [LARGE SCALE GENOMIC DNA]</scope>
    <source>
        <strain evidence="1 2">JCM 14085</strain>
    </source>
</reference>
<keyword evidence="2" id="KW-1185">Reference proteome</keyword>
<proteinExistence type="predicted"/>
<protein>
    <submittedName>
        <fullName evidence="1">Uncharacterized protein</fullName>
    </submittedName>
</protein>
<name>A0A0B3BKG3_9PSED</name>
<dbReference type="EMBL" id="JTAK01000004">
    <property type="protein sequence ID" value="KHO64963.1"/>
    <property type="molecule type" value="Genomic_DNA"/>
</dbReference>
<organism evidence="1 2">
    <name type="scientific">Pseudomonas flexibilis</name>
    <dbReference type="NCBI Taxonomy" id="706570"/>
    <lineage>
        <taxon>Bacteria</taxon>
        <taxon>Pseudomonadati</taxon>
        <taxon>Pseudomonadota</taxon>
        <taxon>Gammaproteobacteria</taxon>
        <taxon>Pseudomonadales</taxon>
        <taxon>Pseudomonadaceae</taxon>
        <taxon>Pseudomonas</taxon>
    </lineage>
</organism>
<evidence type="ECO:0000313" key="1">
    <source>
        <dbReference type="EMBL" id="KHO64963.1"/>
    </source>
</evidence>
<evidence type="ECO:0000313" key="2">
    <source>
        <dbReference type="Proteomes" id="UP000030980"/>
    </source>
</evidence>
<dbReference type="OrthoDB" id="6160351at2"/>